<name>A0A849B911_9BURK</name>
<sequence length="151" mass="15629">MRDARFAVAMAAGIIGALVAALPSPLSRTAALRFDAAASRDAQRAPGTHDRSSLLAAKPCCTRLCGEHAGSPSCLRRVLARACEGSSSTSRQAARAHVGQRVVGMSTASRCEQGGGSVGVSSRHAMRVSTARRACHCIDAFVIAKRAHSMA</sequence>
<dbReference type="RefSeq" id="WP_151023220.1">
    <property type="nucleotide sequence ID" value="NZ_CP130340.1"/>
</dbReference>
<dbReference type="AlphaFoldDB" id="A0A849B911"/>
<proteinExistence type="predicted"/>
<protein>
    <submittedName>
        <fullName evidence="1">Uncharacterized protein</fullName>
    </submittedName>
</protein>
<reference evidence="1 2" key="1">
    <citation type="submission" date="2020-05" db="EMBL/GenBank/DDBJ databases">
        <title>MicrobeNet Type strains.</title>
        <authorList>
            <person name="Nicholson A.C."/>
        </authorList>
    </citation>
    <scope>NUCLEOTIDE SEQUENCE [LARGE SCALE GENOMIC DNA]</scope>
    <source>
        <strain evidence="1 2">ATCC 700815</strain>
    </source>
</reference>
<evidence type="ECO:0000313" key="2">
    <source>
        <dbReference type="Proteomes" id="UP000542973"/>
    </source>
</evidence>
<dbReference type="Proteomes" id="UP000542973">
    <property type="component" value="Unassembled WGS sequence"/>
</dbReference>
<comment type="caution">
    <text evidence="1">The sequence shown here is derived from an EMBL/GenBank/DDBJ whole genome shotgun (WGS) entry which is preliminary data.</text>
</comment>
<accession>A0A849B911</accession>
<evidence type="ECO:0000313" key="1">
    <source>
        <dbReference type="EMBL" id="NNH11822.1"/>
    </source>
</evidence>
<organism evidence="1 2">
    <name type="scientific">Cupriavidus gilardii</name>
    <dbReference type="NCBI Taxonomy" id="82541"/>
    <lineage>
        <taxon>Bacteria</taxon>
        <taxon>Pseudomonadati</taxon>
        <taxon>Pseudomonadota</taxon>
        <taxon>Betaproteobacteria</taxon>
        <taxon>Burkholderiales</taxon>
        <taxon>Burkholderiaceae</taxon>
        <taxon>Cupriavidus</taxon>
    </lineage>
</organism>
<dbReference type="EMBL" id="JABEMD010000020">
    <property type="protein sequence ID" value="NNH11822.1"/>
    <property type="molecule type" value="Genomic_DNA"/>
</dbReference>
<gene>
    <name evidence="1" type="ORF">HLB16_13150</name>
</gene>